<dbReference type="GO" id="GO:0016887">
    <property type="term" value="F:ATP hydrolysis activity"/>
    <property type="evidence" value="ECO:0007669"/>
    <property type="project" value="InterPro"/>
</dbReference>
<feature type="binding site" evidence="15">
    <location>
        <position position="747"/>
    </location>
    <ligand>
        <name>Mg(2+)</name>
        <dbReference type="ChEBI" id="CHEBI:18420"/>
    </ligand>
</feature>
<feature type="domain" description="P-type ATPase A" evidence="17">
    <location>
        <begin position="114"/>
        <end position="179"/>
    </location>
</feature>
<dbReference type="GO" id="GO:0005886">
    <property type="term" value="C:plasma membrane"/>
    <property type="evidence" value="ECO:0000318"/>
    <property type="project" value="GO_Central"/>
</dbReference>
<evidence type="ECO:0000256" key="11">
    <source>
        <dbReference type="ARBA" id="ARBA00023136"/>
    </source>
</evidence>
<dbReference type="SUPFAM" id="SSF81653">
    <property type="entry name" value="Calcium ATPase, transduction domain A"/>
    <property type="match status" value="1"/>
</dbReference>
<feature type="binding site" evidence="14">
    <location>
        <position position="638"/>
    </location>
    <ligand>
        <name>ATP</name>
        <dbReference type="ChEBI" id="CHEBI:30616"/>
    </ligand>
</feature>
<evidence type="ECO:0000256" key="9">
    <source>
        <dbReference type="ARBA" id="ARBA00022967"/>
    </source>
</evidence>
<feature type="binding site" evidence="15">
    <location>
        <position position="386"/>
    </location>
    <ligand>
        <name>Mg(2+)</name>
        <dbReference type="ChEBI" id="CHEBI:18420"/>
    </ligand>
</feature>
<dbReference type="NCBIfam" id="TIGR01652">
    <property type="entry name" value="ATPase-Plipid"/>
    <property type="match status" value="1"/>
</dbReference>
<evidence type="ECO:0000256" key="15">
    <source>
        <dbReference type="PIRSR" id="PIRSR606539-3"/>
    </source>
</evidence>
<dbReference type="Gene3D" id="3.40.50.1000">
    <property type="entry name" value="HAD superfamily/HAD-like"/>
    <property type="match status" value="1"/>
</dbReference>
<comment type="cofactor">
    <cofactor evidence="15">
        <name>Mg(2+)</name>
        <dbReference type="ChEBI" id="CHEBI:18420"/>
    </cofactor>
</comment>
<keyword evidence="21" id="KW-1185">Reference proteome</keyword>
<evidence type="ECO:0000259" key="17">
    <source>
        <dbReference type="Pfam" id="PF00122"/>
    </source>
</evidence>
<dbReference type="EC" id="7.6.2.1" evidence="16"/>
<evidence type="ECO:0000313" key="21">
    <source>
        <dbReference type="Proteomes" id="UP000001542"/>
    </source>
</evidence>
<dbReference type="Gene3D" id="2.70.150.10">
    <property type="entry name" value="Calcium-transporting ATPase, cytoplasmic transduction domain A"/>
    <property type="match status" value="1"/>
</dbReference>
<evidence type="ECO:0000256" key="1">
    <source>
        <dbReference type="ARBA" id="ARBA00004141"/>
    </source>
</evidence>
<feature type="binding site" evidence="14">
    <location>
        <position position="637"/>
    </location>
    <ligand>
        <name>ATP</name>
        <dbReference type="ChEBI" id="CHEBI:30616"/>
    </ligand>
</feature>
<dbReference type="InterPro" id="IPR036412">
    <property type="entry name" value="HAD-like_sf"/>
</dbReference>
<evidence type="ECO:0000256" key="5">
    <source>
        <dbReference type="ARBA" id="ARBA00022723"/>
    </source>
</evidence>
<dbReference type="InterPro" id="IPR006539">
    <property type="entry name" value="P-type_ATPase_IV"/>
</dbReference>
<evidence type="ECO:0000256" key="6">
    <source>
        <dbReference type="ARBA" id="ARBA00022741"/>
    </source>
</evidence>
<comment type="subcellular location">
    <subcellularLocation>
        <location evidence="2">Endomembrane system</location>
    </subcellularLocation>
    <subcellularLocation>
        <location evidence="1 16">Membrane</location>
        <topology evidence="1 16">Multi-pass membrane protein</topology>
    </subcellularLocation>
</comment>
<dbReference type="KEGG" id="tva:4764847"/>
<dbReference type="FunFam" id="2.70.150.10:FF:000168">
    <property type="entry name" value="Phospholipid-transporting ATPase"/>
    <property type="match status" value="1"/>
</dbReference>
<feature type="active site" description="4-aspartylphosphate intermediate" evidence="13">
    <location>
        <position position="386"/>
    </location>
</feature>
<gene>
    <name evidence="20" type="ORF">TVAG_100040</name>
</gene>
<feature type="transmembrane region" description="Helical" evidence="16">
    <location>
        <begin position="322"/>
        <end position="344"/>
    </location>
</feature>
<feature type="transmembrane region" description="Helical" evidence="16">
    <location>
        <begin position="885"/>
        <end position="906"/>
    </location>
</feature>
<dbReference type="InterPro" id="IPR023214">
    <property type="entry name" value="HAD_sf"/>
</dbReference>
<reference evidence="20" key="2">
    <citation type="journal article" date="2007" name="Science">
        <title>Draft genome sequence of the sexually transmitted pathogen Trichomonas vaginalis.</title>
        <authorList>
            <person name="Carlton J.M."/>
            <person name="Hirt R.P."/>
            <person name="Silva J.C."/>
            <person name="Delcher A.L."/>
            <person name="Schatz M."/>
            <person name="Zhao Q."/>
            <person name="Wortman J.R."/>
            <person name="Bidwell S.L."/>
            <person name="Alsmark U.C.M."/>
            <person name="Besteiro S."/>
            <person name="Sicheritz-Ponten T."/>
            <person name="Noel C.J."/>
            <person name="Dacks J.B."/>
            <person name="Foster P.G."/>
            <person name="Simillion C."/>
            <person name="Van de Peer Y."/>
            <person name="Miranda-Saavedra D."/>
            <person name="Barton G.J."/>
            <person name="Westrop G.D."/>
            <person name="Mueller S."/>
            <person name="Dessi D."/>
            <person name="Fiori P.L."/>
            <person name="Ren Q."/>
            <person name="Paulsen I."/>
            <person name="Zhang H."/>
            <person name="Bastida-Corcuera F.D."/>
            <person name="Simoes-Barbosa A."/>
            <person name="Brown M.T."/>
            <person name="Hayes R.D."/>
            <person name="Mukherjee M."/>
            <person name="Okumura C.Y."/>
            <person name="Schneider R."/>
            <person name="Smith A.J."/>
            <person name="Vanacova S."/>
            <person name="Villalvazo M."/>
            <person name="Haas B.J."/>
            <person name="Pertea M."/>
            <person name="Feldblyum T.V."/>
            <person name="Utterback T.R."/>
            <person name="Shu C.L."/>
            <person name="Osoegawa K."/>
            <person name="de Jong P.J."/>
            <person name="Hrdy I."/>
            <person name="Horvathova L."/>
            <person name="Zubacova Z."/>
            <person name="Dolezal P."/>
            <person name="Malik S.B."/>
            <person name="Logsdon J.M. Jr."/>
            <person name="Henze K."/>
            <person name="Gupta A."/>
            <person name="Wang C.C."/>
            <person name="Dunne R.L."/>
            <person name="Upcroft J.A."/>
            <person name="Upcroft P."/>
            <person name="White O."/>
            <person name="Salzberg S.L."/>
            <person name="Tang P."/>
            <person name="Chiu C.-H."/>
            <person name="Lee Y.-S."/>
            <person name="Embley T.M."/>
            <person name="Coombs G.H."/>
            <person name="Mottram J.C."/>
            <person name="Tachezy J."/>
            <person name="Fraser-Liggett C.M."/>
            <person name="Johnson P.J."/>
        </authorList>
    </citation>
    <scope>NUCLEOTIDE SEQUENCE [LARGE SCALE GENOMIC DNA]</scope>
    <source>
        <strain evidence="20">G3</strain>
    </source>
</reference>
<keyword evidence="7 14" id="KW-0067">ATP-binding</keyword>
<comment type="catalytic activity">
    <reaction evidence="12 16">
        <text>ATP + H2O + phospholipidSide 1 = ADP + phosphate + phospholipidSide 2.</text>
        <dbReference type="EC" id="7.6.2.1"/>
    </reaction>
</comment>
<feature type="binding site" evidence="14">
    <location>
        <position position="639"/>
    </location>
    <ligand>
        <name>ATP</name>
        <dbReference type="ChEBI" id="CHEBI:30616"/>
    </ligand>
</feature>
<dbReference type="SFLD" id="SFLDF00027">
    <property type="entry name" value="p-type_atpase"/>
    <property type="match status" value="1"/>
</dbReference>
<evidence type="ECO:0000259" key="18">
    <source>
        <dbReference type="Pfam" id="PF16209"/>
    </source>
</evidence>
<evidence type="ECO:0000256" key="14">
    <source>
        <dbReference type="PIRSR" id="PIRSR606539-2"/>
    </source>
</evidence>
<evidence type="ECO:0000256" key="8">
    <source>
        <dbReference type="ARBA" id="ARBA00022842"/>
    </source>
</evidence>
<evidence type="ECO:0000259" key="19">
    <source>
        <dbReference type="Pfam" id="PF16212"/>
    </source>
</evidence>
<feature type="binding site" evidence="14">
    <location>
        <position position="727"/>
    </location>
    <ligand>
        <name>ATP</name>
        <dbReference type="ChEBI" id="CHEBI:30616"/>
    </ligand>
</feature>
<feature type="binding site" evidence="14">
    <location>
        <position position="505"/>
    </location>
    <ligand>
        <name>ATP</name>
        <dbReference type="ChEBI" id="CHEBI:30616"/>
    </ligand>
</feature>
<dbReference type="SFLD" id="SFLDG00002">
    <property type="entry name" value="C1.7:_P-type_atpase_like"/>
    <property type="match status" value="1"/>
</dbReference>
<dbReference type="Pfam" id="PF00122">
    <property type="entry name" value="E1-E2_ATPase"/>
    <property type="match status" value="1"/>
</dbReference>
<dbReference type="Pfam" id="PF16209">
    <property type="entry name" value="PhoLip_ATPase_N"/>
    <property type="match status" value="1"/>
</dbReference>
<dbReference type="VEuPathDB" id="TrichDB:TVAGG3_0838470"/>
<dbReference type="NCBIfam" id="TIGR01494">
    <property type="entry name" value="ATPase_P-type"/>
    <property type="match status" value="1"/>
</dbReference>
<organism evidence="20 21">
    <name type="scientific">Trichomonas vaginalis (strain ATCC PRA-98 / G3)</name>
    <dbReference type="NCBI Taxonomy" id="412133"/>
    <lineage>
        <taxon>Eukaryota</taxon>
        <taxon>Metamonada</taxon>
        <taxon>Parabasalia</taxon>
        <taxon>Trichomonadida</taxon>
        <taxon>Trichomonadidae</taxon>
        <taxon>Trichomonas</taxon>
    </lineage>
</organism>
<feature type="binding site" evidence="14">
    <location>
        <position position="529"/>
    </location>
    <ligand>
        <name>ATP</name>
        <dbReference type="ChEBI" id="CHEBI:30616"/>
    </ligand>
</feature>
<keyword evidence="5 15" id="KW-0479">Metal-binding</keyword>
<dbReference type="Proteomes" id="UP000001542">
    <property type="component" value="Unassembled WGS sequence"/>
</dbReference>
<dbReference type="eggNOG" id="KOG0206">
    <property type="taxonomic scope" value="Eukaryota"/>
</dbReference>
<dbReference type="InterPro" id="IPR032631">
    <property type="entry name" value="P-type_ATPase_N"/>
</dbReference>
<dbReference type="OrthoDB" id="377733at2759"/>
<feature type="binding site" evidence="14">
    <location>
        <position position="750"/>
    </location>
    <ligand>
        <name>ATP</name>
        <dbReference type="ChEBI" id="CHEBI:30616"/>
    </ligand>
</feature>
<dbReference type="Pfam" id="PF16212">
    <property type="entry name" value="PhoLip_ATPase_C"/>
    <property type="match status" value="1"/>
</dbReference>
<dbReference type="FunFam" id="3.40.50.1000:FF:000451">
    <property type="entry name" value="Phospholipid-transporting ATPase"/>
    <property type="match status" value="1"/>
</dbReference>
<name>A2EK71_TRIV3</name>
<evidence type="ECO:0000256" key="10">
    <source>
        <dbReference type="ARBA" id="ARBA00022989"/>
    </source>
</evidence>
<accession>A2EK71</accession>
<dbReference type="GO" id="GO:0045332">
    <property type="term" value="P:phospholipid translocation"/>
    <property type="evidence" value="ECO:0000318"/>
    <property type="project" value="GO_Central"/>
</dbReference>
<dbReference type="PROSITE" id="PS00154">
    <property type="entry name" value="ATPASE_E1_E2"/>
    <property type="match status" value="1"/>
</dbReference>
<evidence type="ECO:0000256" key="4">
    <source>
        <dbReference type="ARBA" id="ARBA00022692"/>
    </source>
</evidence>
<keyword evidence="6 14" id="KW-0547">Nucleotide-binding</keyword>
<feature type="binding site" evidence="14">
    <location>
        <position position="387"/>
    </location>
    <ligand>
        <name>ATP</name>
        <dbReference type="ChEBI" id="CHEBI:30616"/>
    </ligand>
</feature>
<sequence length="1042" mass="119249">MTTSEGDTPHEEQNEGPWAVIPFIYYQDYPDQQDNYVRTTRYKWWSFIPLTLYENFRNLTNIYFLLVLIMSALPYSPVSWIFNFLPLVFVLLVSMIKLGIEDYLKYRQDIKRNKSPVNIYRFGEWTTVESHQIHVGDLVMIKAGDTVPCDMLYLTSSNPNHTTNYSETSLNGESAIKTMSPHPAFENLEIPKTFFRKQFYVHVGPPSANLYKFDAKLVCDDQKWGISIHNILLRGCVMHFTDYVIGVALRTGHDCTIMKNRRSPPAKMTKFDRDINKMIIYIFCSKLTLVISLSIANMILQHKTALLSLVRDSYGLAFIKTFMQFFILLSYMIPISLMVTIEIIRVFHMLLIHWDYGMFYEEFGYAELHNSNMIVTLAKITHVLSDKTGTLTENIMQLVRFVDETGANKSDEFSESVKSDPNNLQKSLKFIKCLALCNDVVVYHNPSGITEYNAESPDEASFVKYANECGVSLNDHQPTSIEIHVTEPDGSKTVEKYTILSHIPFNSDRKRMTVVLQKEGSEELVVYSKGADSIMYPLCNEVKYDKYVNKYALAGFRTLVFATRTLTNSEAQEWRKIWNYAESTIENRDEEIAKAAKYVECKLDVVGVSAVEDKLQPNLQDAIMWLRKANIALWVLTGDKLETAIEIGKTSSIILPGADTLVLSNPDEEEFKKQINQYNSNFDEFTEPVLVLTAETTTLALNNRDLFMSLATKCRSCIFSRVSPIMKATIVSMVKERQGTMTLAIGDGANDVGMIQEAHIGVGVFGREGSQAAQSADFAIPRFKHLTRLISVHGTWAYVRFPTVAVYMLYKNFVFILVVIWAACDTLASPPNFYNEFFISCFNLVFTLLTPFAFGFWEQNLSAEVLEKHPELHGLQSNPMEFKHLLYYLLLAIYQSAINYIIIRFSLRNNTFEANGCITYYAVVHTVTLQLMIWTKNYNGCIIAAFCLQFILLYCVSSIYCFLVNKTLQSSLMSLFGEVEGWFTLFAAVVCAIIPPLVFEVLIDYTKPSLERLMNEKVNKDNRRIKYDSRVQVEDENEDQNP</sequence>
<proteinExistence type="inferred from homology"/>
<feature type="binding site" evidence="15">
    <location>
        <position position="751"/>
    </location>
    <ligand>
        <name>Mg(2+)</name>
        <dbReference type="ChEBI" id="CHEBI:18420"/>
    </ligand>
</feature>
<evidence type="ECO:0000256" key="3">
    <source>
        <dbReference type="ARBA" id="ARBA00008109"/>
    </source>
</evidence>
<dbReference type="SFLD" id="SFLDS00003">
    <property type="entry name" value="Haloacid_Dehalogenase"/>
    <property type="match status" value="1"/>
</dbReference>
<feature type="domain" description="P-type ATPase N-terminal" evidence="18">
    <location>
        <begin position="33"/>
        <end position="81"/>
    </location>
</feature>
<feature type="binding site" evidence="14">
    <location>
        <position position="388"/>
    </location>
    <ligand>
        <name>ATP</name>
        <dbReference type="ChEBI" id="CHEBI:30616"/>
    </ligand>
</feature>
<keyword evidence="4 16" id="KW-0812">Transmembrane</keyword>
<feature type="binding site" evidence="14">
    <location>
        <position position="459"/>
    </location>
    <ligand>
        <name>ATP</name>
        <dbReference type="ChEBI" id="CHEBI:30616"/>
    </ligand>
</feature>
<comment type="similarity">
    <text evidence="3 16">Belongs to the cation transport ATPase (P-type) (TC 3.A.3) family. Type IV subfamily.</text>
</comment>
<dbReference type="STRING" id="5722.A2EK71"/>
<feature type="binding site" evidence="14">
    <location>
        <position position="557"/>
    </location>
    <ligand>
        <name>ATP</name>
        <dbReference type="ChEBI" id="CHEBI:30616"/>
    </ligand>
</feature>
<dbReference type="EMBL" id="DS113411">
    <property type="protein sequence ID" value="EAY06964.1"/>
    <property type="molecule type" value="Genomic_DNA"/>
</dbReference>
<evidence type="ECO:0000256" key="12">
    <source>
        <dbReference type="ARBA" id="ARBA00034036"/>
    </source>
</evidence>
<dbReference type="AlphaFoldDB" id="A2EK71"/>
<feature type="transmembrane region" description="Helical" evidence="16">
    <location>
        <begin position="983"/>
        <end position="1003"/>
    </location>
</feature>
<dbReference type="InterPro" id="IPR032630">
    <property type="entry name" value="P_typ_ATPase_c"/>
</dbReference>
<dbReference type="OMA" id="CQKASHE"/>
<keyword evidence="11 16" id="KW-0472">Membrane</keyword>
<feature type="transmembrane region" description="Helical" evidence="16">
    <location>
        <begin position="81"/>
        <end position="100"/>
    </location>
</feature>
<dbReference type="GO" id="GO:0000287">
    <property type="term" value="F:magnesium ion binding"/>
    <property type="evidence" value="ECO:0007669"/>
    <property type="project" value="UniProtKB-UniRule"/>
</dbReference>
<dbReference type="InterPro" id="IPR018303">
    <property type="entry name" value="ATPase_P-typ_P_site"/>
</dbReference>
<dbReference type="SUPFAM" id="SSF81660">
    <property type="entry name" value="Metal cation-transporting ATPase, ATP-binding domain N"/>
    <property type="match status" value="1"/>
</dbReference>
<dbReference type="InterPro" id="IPR044492">
    <property type="entry name" value="P_typ_ATPase_HD_dom"/>
</dbReference>
<keyword evidence="9 16" id="KW-1278">Translocase</keyword>
<keyword evidence="8 15" id="KW-0460">Magnesium</keyword>
<feature type="transmembrane region" description="Helical" evidence="16">
    <location>
        <begin position="278"/>
        <end position="302"/>
    </location>
</feature>
<protein>
    <recommendedName>
        <fullName evidence="16">Phospholipid-transporting ATPase</fullName>
        <ecNumber evidence="16">7.6.2.1</ecNumber>
    </recommendedName>
</protein>
<evidence type="ECO:0000256" key="13">
    <source>
        <dbReference type="PIRSR" id="PIRSR606539-1"/>
    </source>
</evidence>
<feature type="domain" description="P-type ATPase C-terminal" evidence="19">
    <location>
        <begin position="773"/>
        <end position="1008"/>
    </location>
</feature>
<evidence type="ECO:0000256" key="7">
    <source>
        <dbReference type="ARBA" id="ARBA00022840"/>
    </source>
</evidence>
<feature type="binding site" evidence="14">
    <location>
        <position position="721"/>
    </location>
    <ligand>
        <name>ATP</name>
        <dbReference type="ChEBI" id="CHEBI:30616"/>
    </ligand>
</feature>
<feature type="transmembrane region" description="Helical" evidence="16">
    <location>
        <begin position="918"/>
        <end position="935"/>
    </location>
</feature>
<dbReference type="PRINTS" id="PR00119">
    <property type="entry name" value="CATATPASE"/>
</dbReference>
<dbReference type="GO" id="GO:0005524">
    <property type="term" value="F:ATP binding"/>
    <property type="evidence" value="ECO:0007669"/>
    <property type="project" value="UniProtKB-UniRule"/>
</dbReference>
<dbReference type="InterPro" id="IPR023299">
    <property type="entry name" value="ATPase_P-typ_cyto_dom_N"/>
</dbReference>
<dbReference type="InterPro" id="IPR059000">
    <property type="entry name" value="ATPase_P-type_domA"/>
</dbReference>
<evidence type="ECO:0000256" key="16">
    <source>
        <dbReference type="RuleBase" id="RU362033"/>
    </source>
</evidence>
<dbReference type="SUPFAM" id="SSF81665">
    <property type="entry name" value="Calcium ATPase, transmembrane domain M"/>
    <property type="match status" value="1"/>
</dbReference>
<feature type="binding site" evidence="15">
    <location>
        <position position="388"/>
    </location>
    <ligand>
        <name>Mg(2+)</name>
        <dbReference type="ChEBI" id="CHEBI:18420"/>
    </ligand>
</feature>
<feature type="transmembrane region" description="Helical" evidence="16">
    <location>
        <begin position="837"/>
        <end position="857"/>
    </location>
</feature>
<feature type="transmembrane region" description="Helical" evidence="16">
    <location>
        <begin position="942"/>
        <end position="963"/>
    </location>
</feature>
<dbReference type="InterPro" id="IPR023298">
    <property type="entry name" value="ATPase_P-typ_TM_dom_sf"/>
</dbReference>
<dbReference type="RefSeq" id="XP_001319187.1">
    <property type="nucleotide sequence ID" value="XM_001319152.1"/>
</dbReference>
<dbReference type="Pfam" id="PF13246">
    <property type="entry name" value="Cation_ATPase"/>
    <property type="match status" value="1"/>
</dbReference>
<dbReference type="PANTHER" id="PTHR24092:SF218">
    <property type="entry name" value="PHOSPHOLIPID-TRANSPORTING ATPASE"/>
    <property type="match status" value="1"/>
</dbReference>
<dbReference type="InterPro" id="IPR001757">
    <property type="entry name" value="P_typ_ATPase"/>
</dbReference>
<dbReference type="InParanoid" id="A2EK71"/>
<feature type="binding site" evidence="14">
    <location>
        <position position="386"/>
    </location>
    <ligand>
        <name>ATP</name>
        <dbReference type="ChEBI" id="CHEBI:30616"/>
    </ligand>
</feature>
<evidence type="ECO:0000256" key="2">
    <source>
        <dbReference type="ARBA" id="ARBA00004308"/>
    </source>
</evidence>
<feature type="binding site" evidence="14">
    <location>
        <position position="751"/>
    </location>
    <ligand>
        <name>ATP</name>
        <dbReference type="ChEBI" id="CHEBI:30616"/>
    </ligand>
</feature>
<dbReference type="SUPFAM" id="SSF56784">
    <property type="entry name" value="HAD-like"/>
    <property type="match status" value="1"/>
</dbReference>
<dbReference type="InterPro" id="IPR008250">
    <property type="entry name" value="ATPase_P-typ_transduc_dom_A_sf"/>
</dbReference>
<evidence type="ECO:0000313" key="20">
    <source>
        <dbReference type="EMBL" id="EAY06964.1"/>
    </source>
</evidence>
<feature type="transmembrane region" description="Helical" evidence="16">
    <location>
        <begin position="804"/>
        <end position="822"/>
    </location>
</feature>
<dbReference type="SMR" id="A2EK71"/>
<reference evidence="20" key="1">
    <citation type="submission" date="2006-10" db="EMBL/GenBank/DDBJ databases">
        <authorList>
            <person name="Amadeo P."/>
            <person name="Zhao Q."/>
            <person name="Wortman J."/>
            <person name="Fraser-Liggett C."/>
            <person name="Carlton J."/>
        </authorList>
    </citation>
    <scope>NUCLEOTIDE SEQUENCE</scope>
    <source>
        <strain evidence="20">G3</strain>
    </source>
</reference>
<keyword evidence="10 16" id="KW-1133">Transmembrane helix</keyword>
<dbReference type="Gene3D" id="3.40.1110.10">
    <property type="entry name" value="Calcium-transporting ATPase, cytoplasmic domain N"/>
    <property type="match status" value="1"/>
</dbReference>
<dbReference type="GO" id="GO:0140326">
    <property type="term" value="F:ATPase-coupled intramembrane lipid transporter activity"/>
    <property type="evidence" value="ECO:0000318"/>
    <property type="project" value="GO_Central"/>
</dbReference>
<dbReference type="PANTHER" id="PTHR24092">
    <property type="entry name" value="PROBABLE PHOSPHOLIPID-TRANSPORTING ATPASE"/>
    <property type="match status" value="1"/>
</dbReference>
<dbReference type="VEuPathDB" id="TrichDB:TVAG_100040"/>